<reference evidence="1" key="1">
    <citation type="submission" date="2021-05" db="EMBL/GenBank/DDBJ databases">
        <authorList>
            <person name="Scholz U."/>
            <person name="Mascher M."/>
            <person name="Fiebig A."/>
        </authorList>
    </citation>
    <scope>NUCLEOTIDE SEQUENCE [LARGE SCALE GENOMIC DNA]</scope>
</reference>
<reference evidence="1" key="2">
    <citation type="submission" date="2025-09" db="UniProtKB">
        <authorList>
            <consortium name="EnsemblPlants"/>
        </authorList>
    </citation>
    <scope>IDENTIFICATION</scope>
</reference>
<protein>
    <submittedName>
        <fullName evidence="1">Uncharacterized protein</fullName>
    </submittedName>
</protein>
<dbReference type="Proteomes" id="UP001732700">
    <property type="component" value="Chromosome 1C"/>
</dbReference>
<sequence length="572" mass="62675">MLTDFWQSENEFCASLSATPNNQSVCFNGHEVSFNTRRNSSPSPSGICLEKIDNGSYLSMTAHPDGSSKAFFFRQDGKIWLATVPEQGMQDDLQIDEMSPFLDLATEGHLSSDLGLVGVAFHPDFVNNGRFFVSYICDGTQSPNCVGRCSCDHEVLCDPSQLGTYNGVHPCQYHLVISEYSAKRSTSSFSEATYADPSEVRRVFSMGLPYVSNHAGQLLFGPTDGYLYFFTGNGGIRDDPFNFSQNKKSLLGKVMRLNIDELPELNEVANLSLWGNYTIPKDNPNSDDSNLRPEIWALGLENPWRCSFDSARPFHLYCADDVQEQYKVVDLISKGGNYGWGGTYEDQHARYPPWAAQVTKPTEGIIFPIMGYKVSSSTPETASIVGGYVYRGSADPCLYGRYLFADMYTSAMWTGSDNTDVSGKYTSTSIPWSCSKKTPIPCDESANGPLGLIFSFGEDNKLDVFILASQGVYRIVQPTLCGYVHPSSATTDGATPSGGSNGMSLLMKVLVVMLSALLTTVASTVVWKCFCNNTAFCFNWNVQVTNNNTMHGDSPSAKPGGDIESARTKPQG</sequence>
<proteinExistence type="predicted"/>
<evidence type="ECO:0000313" key="2">
    <source>
        <dbReference type="Proteomes" id="UP001732700"/>
    </source>
</evidence>
<evidence type="ECO:0000313" key="1">
    <source>
        <dbReference type="EnsemblPlants" id="AVESA.00010b.r2.1CG0110530.1.CDS"/>
    </source>
</evidence>
<keyword evidence="2" id="KW-1185">Reference proteome</keyword>
<name>A0ACD5TQK9_AVESA</name>
<dbReference type="EnsemblPlants" id="AVESA.00010b.r2.1CG0110530.1">
    <property type="protein sequence ID" value="AVESA.00010b.r2.1CG0110530.1.CDS"/>
    <property type="gene ID" value="AVESA.00010b.r2.1CG0110530"/>
</dbReference>
<organism evidence="1 2">
    <name type="scientific">Avena sativa</name>
    <name type="common">Oat</name>
    <dbReference type="NCBI Taxonomy" id="4498"/>
    <lineage>
        <taxon>Eukaryota</taxon>
        <taxon>Viridiplantae</taxon>
        <taxon>Streptophyta</taxon>
        <taxon>Embryophyta</taxon>
        <taxon>Tracheophyta</taxon>
        <taxon>Spermatophyta</taxon>
        <taxon>Magnoliopsida</taxon>
        <taxon>Liliopsida</taxon>
        <taxon>Poales</taxon>
        <taxon>Poaceae</taxon>
        <taxon>BOP clade</taxon>
        <taxon>Pooideae</taxon>
        <taxon>Poodae</taxon>
        <taxon>Poeae</taxon>
        <taxon>Poeae Chloroplast Group 1 (Aveneae type)</taxon>
        <taxon>Aveninae</taxon>
        <taxon>Avena</taxon>
    </lineage>
</organism>
<accession>A0ACD5TQK9</accession>